<evidence type="ECO:0000313" key="3">
    <source>
        <dbReference type="Proteomes" id="UP000194236"/>
    </source>
</evidence>
<feature type="region of interest" description="Disordered" evidence="1">
    <location>
        <begin position="275"/>
        <end position="334"/>
    </location>
</feature>
<feature type="compositionally biased region" description="Low complexity" evidence="1">
    <location>
        <begin position="323"/>
        <end position="334"/>
    </location>
</feature>
<sequence>MSMENEMHKPAFIPISQPSLPSPHHPIFQPFDSTNPFLFVPPLSDTSAIDYWLKLLEDPKFEEQIMPILFNGRNYHRHHSRKPFDYDDKFFSDSHLNNGPWVGKKNRKVKINSRNSEHSRLNLSNKRKYYSHGNKEDDYDSDHYEYEPHGDKDKWSIQNDIENGPDLDNLMMLTPNVRPKSGQRAKKPRPYTIDDFHQHQQQQNHPHQQQQQFDITPRCDKFTEDICIDDFEYPENAILDEIYKRKDIFQLMYAEVNGEVPLVDGITKDMDENFSQDYYYSNNDPEDPDDDYHDDFNGPQTARRHHLSTNKSTSFDFDESNNNHHSNNNNNYNNKNFIEQGFVC</sequence>
<feature type="region of interest" description="Disordered" evidence="1">
    <location>
        <begin position="102"/>
        <end position="157"/>
    </location>
</feature>
<dbReference type="Proteomes" id="UP000194236">
    <property type="component" value="Unassembled WGS sequence"/>
</dbReference>
<protein>
    <submittedName>
        <fullName evidence="2">Coagulin domain containing protein</fullName>
    </submittedName>
</protein>
<organism evidence="2 3">
    <name type="scientific">Euroglyphus maynei</name>
    <name type="common">Mayne's house dust mite</name>
    <dbReference type="NCBI Taxonomy" id="6958"/>
    <lineage>
        <taxon>Eukaryota</taxon>
        <taxon>Metazoa</taxon>
        <taxon>Ecdysozoa</taxon>
        <taxon>Arthropoda</taxon>
        <taxon>Chelicerata</taxon>
        <taxon>Arachnida</taxon>
        <taxon>Acari</taxon>
        <taxon>Acariformes</taxon>
        <taxon>Sarcoptiformes</taxon>
        <taxon>Astigmata</taxon>
        <taxon>Psoroptidia</taxon>
        <taxon>Analgoidea</taxon>
        <taxon>Pyroglyphidae</taxon>
        <taxon>Pyroglyphinae</taxon>
        <taxon>Euroglyphus</taxon>
    </lineage>
</organism>
<dbReference type="OrthoDB" id="10064289at2759"/>
<feature type="compositionally biased region" description="Acidic residues" evidence="1">
    <location>
        <begin position="284"/>
        <end position="293"/>
    </location>
</feature>
<evidence type="ECO:0000313" key="2">
    <source>
        <dbReference type="EMBL" id="OTF82596.1"/>
    </source>
</evidence>
<name>A0A1Y3BSP4_EURMA</name>
<feature type="compositionally biased region" description="Basic and acidic residues" evidence="1">
    <location>
        <begin position="133"/>
        <end position="155"/>
    </location>
</feature>
<evidence type="ECO:0000256" key="1">
    <source>
        <dbReference type="SAM" id="MobiDB-lite"/>
    </source>
</evidence>
<accession>A0A1Y3BSP4</accession>
<dbReference type="EMBL" id="MUJZ01007694">
    <property type="protein sequence ID" value="OTF82596.1"/>
    <property type="molecule type" value="Genomic_DNA"/>
</dbReference>
<reference evidence="2 3" key="1">
    <citation type="submission" date="2017-03" db="EMBL/GenBank/DDBJ databases">
        <title>Genome Survey of Euroglyphus maynei.</title>
        <authorList>
            <person name="Arlian L.G."/>
            <person name="Morgan M.S."/>
            <person name="Rider S.D."/>
        </authorList>
    </citation>
    <scope>NUCLEOTIDE SEQUENCE [LARGE SCALE GENOMIC DNA]</scope>
    <source>
        <strain evidence="2">Arlian Lab</strain>
        <tissue evidence="2">Whole body</tissue>
    </source>
</reference>
<gene>
    <name evidence="2" type="ORF">BLA29_007818</name>
</gene>
<keyword evidence="3" id="KW-1185">Reference proteome</keyword>
<dbReference type="AlphaFoldDB" id="A0A1Y3BSP4"/>
<proteinExistence type="predicted"/>
<comment type="caution">
    <text evidence="2">The sequence shown here is derived from an EMBL/GenBank/DDBJ whole genome shotgun (WGS) entry which is preliminary data.</text>
</comment>
<feature type="non-terminal residue" evidence="2">
    <location>
        <position position="344"/>
    </location>
</feature>